<reference evidence="5" key="1">
    <citation type="submission" date="2022-11" db="EMBL/GenBank/DDBJ databases">
        <authorList>
            <person name="Kikuchi T."/>
        </authorList>
    </citation>
    <scope>NUCLEOTIDE SEQUENCE</scope>
    <source>
        <strain evidence="5">PS1010</strain>
    </source>
</reference>
<dbReference type="EMBL" id="CANHGI010000005">
    <property type="protein sequence ID" value="CAI5450553.1"/>
    <property type="molecule type" value="Genomic_DNA"/>
</dbReference>
<dbReference type="InterPro" id="IPR004843">
    <property type="entry name" value="Calcineurin-like_PHP"/>
</dbReference>
<keyword evidence="6" id="KW-1185">Reference proteome</keyword>
<name>A0A9P1IW91_9PELO</name>
<dbReference type="Pfam" id="PF00149">
    <property type="entry name" value="Metallophos"/>
    <property type="match status" value="1"/>
</dbReference>
<comment type="catalytic activity">
    <reaction evidence="1">
        <text>O-phospho-L-threonyl-[protein] + H2O = L-threonyl-[protein] + phosphate</text>
        <dbReference type="Rhea" id="RHEA:47004"/>
        <dbReference type="Rhea" id="RHEA-COMP:11060"/>
        <dbReference type="Rhea" id="RHEA-COMP:11605"/>
        <dbReference type="ChEBI" id="CHEBI:15377"/>
        <dbReference type="ChEBI" id="CHEBI:30013"/>
        <dbReference type="ChEBI" id="CHEBI:43474"/>
        <dbReference type="ChEBI" id="CHEBI:61977"/>
        <dbReference type="EC" id="3.1.3.16"/>
    </reaction>
</comment>
<dbReference type="InterPro" id="IPR050341">
    <property type="entry name" value="PP1_catalytic_subunit"/>
</dbReference>
<dbReference type="PANTHER" id="PTHR11668:SF450">
    <property type="entry name" value="SERINE_THREONINE-PROTEIN PHOSPHATASE"/>
    <property type="match status" value="1"/>
</dbReference>
<evidence type="ECO:0000313" key="5">
    <source>
        <dbReference type="EMBL" id="CAI5450553.1"/>
    </source>
</evidence>
<feature type="transmembrane region" description="Helical" evidence="3">
    <location>
        <begin position="238"/>
        <end position="259"/>
    </location>
</feature>
<feature type="transmembrane region" description="Helical" evidence="3">
    <location>
        <begin position="12"/>
        <end position="33"/>
    </location>
</feature>
<accession>A0A9P1IW91</accession>
<dbReference type="Proteomes" id="UP001152747">
    <property type="component" value="Unassembled WGS sequence"/>
</dbReference>
<comment type="caution">
    <text evidence="5">The sequence shown here is derived from an EMBL/GenBank/DDBJ whole genome shotgun (WGS) entry which is preliminary data.</text>
</comment>
<dbReference type="Gene3D" id="3.60.21.10">
    <property type="match status" value="1"/>
</dbReference>
<keyword evidence="1" id="KW-0378">Hydrolase</keyword>
<evidence type="ECO:0000256" key="2">
    <source>
        <dbReference type="SAM" id="Coils"/>
    </source>
</evidence>
<dbReference type="InterPro" id="IPR029052">
    <property type="entry name" value="Metallo-depent_PP-like"/>
</dbReference>
<evidence type="ECO:0000256" key="3">
    <source>
        <dbReference type="SAM" id="Phobius"/>
    </source>
</evidence>
<dbReference type="AlphaFoldDB" id="A0A9P1IW91"/>
<keyword evidence="2" id="KW-0175">Coiled coil</keyword>
<gene>
    <name evidence="5" type="ORF">CAMP_LOCUS13190</name>
</gene>
<dbReference type="SUPFAM" id="SSF56300">
    <property type="entry name" value="Metallo-dependent phosphatases"/>
    <property type="match status" value="1"/>
</dbReference>
<dbReference type="GO" id="GO:0004722">
    <property type="term" value="F:protein serine/threonine phosphatase activity"/>
    <property type="evidence" value="ECO:0007669"/>
    <property type="project" value="UniProtKB-EC"/>
</dbReference>
<keyword evidence="3" id="KW-0472">Membrane</keyword>
<dbReference type="GO" id="GO:0005737">
    <property type="term" value="C:cytoplasm"/>
    <property type="evidence" value="ECO:0007669"/>
    <property type="project" value="TreeGrafter"/>
</dbReference>
<dbReference type="PROSITE" id="PS00125">
    <property type="entry name" value="SER_THR_PHOSPHATASE"/>
    <property type="match status" value="1"/>
</dbReference>
<feature type="domain" description="Serine/threonine specific protein phosphatases" evidence="4">
    <location>
        <begin position="496"/>
        <end position="501"/>
    </location>
</feature>
<dbReference type="EC" id="3.1.3.16" evidence="1"/>
<comment type="similarity">
    <text evidence="1">Belongs to the PPP phosphatase family.</text>
</comment>
<dbReference type="PANTHER" id="PTHR11668">
    <property type="entry name" value="SERINE/THREONINE PROTEIN PHOSPHATASE"/>
    <property type="match status" value="1"/>
</dbReference>
<evidence type="ECO:0000313" key="6">
    <source>
        <dbReference type="Proteomes" id="UP001152747"/>
    </source>
</evidence>
<dbReference type="InterPro" id="IPR006186">
    <property type="entry name" value="Ser/Thr-sp_prot-phosphatase"/>
</dbReference>
<dbReference type="GO" id="GO:0005634">
    <property type="term" value="C:nucleus"/>
    <property type="evidence" value="ECO:0007669"/>
    <property type="project" value="TreeGrafter"/>
</dbReference>
<feature type="coiled-coil region" evidence="2">
    <location>
        <begin position="307"/>
        <end position="334"/>
    </location>
</feature>
<proteinExistence type="inferred from homology"/>
<organism evidence="5 6">
    <name type="scientific">Caenorhabditis angaria</name>
    <dbReference type="NCBI Taxonomy" id="860376"/>
    <lineage>
        <taxon>Eukaryota</taxon>
        <taxon>Metazoa</taxon>
        <taxon>Ecdysozoa</taxon>
        <taxon>Nematoda</taxon>
        <taxon>Chromadorea</taxon>
        <taxon>Rhabditida</taxon>
        <taxon>Rhabditina</taxon>
        <taxon>Rhabditomorpha</taxon>
        <taxon>Rhabditoidea</taxon>
        <taxon>Rhabditidae</taxon>
        <taxon>Peloderinae</taxon>
        <taxon>Caenorhabditis</taxon>
    </lineage>
</organism>
<sequence>MFNLLKVICTRHLIFEICLLIITILSFSSTGVFKYDCNLSVDFDSGNNNNTWYSFNKEKIDEKKITSVCEKSKINVLDGLNMMINKQVVDKYISSIESATNNVTNPKLENIWNEFEVNMNKLREINEKMKQVENGACINKIVKKQLSSKRKPLETLITNTNNLLTAVKEIGVKWKDETTNMKQDLKSSGEKLKKLSLSLFASLNAILEKSDISCSSFNGNADEFCGITVQKTSTTYPIAYIFLILLFTILIISCIWLNFDLIQKRKKASTKKDEKPKEKKNIEKASRIEYKDQTGKTCFFPLTTEVLKQHEIYKAELKKEEKKQRREIKKMVAQPNIRMKSEYNAEDLEKLFGGRNEEPKKDEVLEKVVYEPSLNVLLNFDEDHVDIEPTSNHSQVYEVSDLEELIKLATNVLKLDKSLVLVNAPCTIVSDIHGQFADLIQIIFSFSKNGNVDLSDIKTGKFVFLGDYVDRGTFSVECICLLFSLKILFPTKFILLRGNHECKEINRQYGFD</sequence>
<protein>
    <recommendedName>
        <fullName evidence="1">Serine/threonine-protein phosphatase</fullName>
        <ecNumber evidence="1">3.1.3.16</ecNumber>
    </recommendedName>
</protein>
<keyword evidence="3" id="KW-1133">Transmembrane helix</keyword>
<evidence type="ECO:0000259" key="4">
    <source>
        <dbReference type="PROSITE" id="PS00125"/>
    </source>
</evidence>
<evidence type="ECO:0000256" key="1">
    <source>
        <dbReference type="RuleBase" id="RU004273"/>
    </source>
</evidence>
<keyword evidence="3" id="KW-0812">Transmembrane</keyword>
<dbReference type="PRINTS" id="PR00114">
    <property type="entry name" value="STPHPHTASE"/>
</dbReference>
<dbReference type="SMART" id="SM00156">
    <property type="entry name" value="PP2Ac"/>
    <property type="match status" value="1"/>
</dbReference>